<sequence length="67" mass="7372">MLHLRFSASIEYLLKHLDAVHSVSTVIRSLSAPELPGGNEPRADERRYASALGIDTVTFKSSNHPVL</sequence>
<dbReference type="Proteomes" id="UP000286097">
    <property type="component" value="Unassembled WGS sequence"/>
</dbReference>
<comment type="caution">
    <text evidence="1">The sequence shown here is derived from an EMBL/GenBank/DDBJ whole genome shotgun (WGS) entry which is preliminary data.</text>
</comment>
<evidence type="ECO:0000313" key="2">
    <source>
        <dbReference type="Proteomes" id="UP000286097"/>
    </source>
</evidence>
<proteinExistence type="predicted"/>
<dbReference type="AlphaFoldDB" id="A0A425C8F3"/>
<gene>
    <name evidence="1" type="ORF">DD237_007650</name>
</gene>
<name>A0A425C8F3_9STRA</name>
<protein>
    <submittedName>
        <fullName evidence="1">Uncharacterized protein</fullName>
    </submittedName>
</protein>
<dbReference type="VEuPathDB" id="FungiDB:DD237_007650"/>
<reference evidence="1 2" key="1">
    <citation type="submission" date="2018-06" db="EMBL/GenBank/DDBJ databases">
        <title>Comparative genomics of downy mildews reveals potential adaptations to biotrophy.</title>
        <authorList>
            <person name="Fletcher K."/>
            <person name="Klosterman S.J."/>
            <person name="Derevnina L."/>
            <person name="Martin F."/>
            <person name="Koike S."/>
            <person name="Reyes Chin-Wo S."/>
            <person name="Mou B."/>
            <person name="Michelmore R."/>
        </authorList>
    </citation>
    <scope>NUCLEOTIDE SEQUENCE [LARGE SCALE GENOMIC DNA]</scope>
    <source>
        <strain evidence="1 2">R13</strain>
    </source>
</reference>
<accession>A0A425C8F3</accession>
<evidence type="ECO:0000313" key="1">
    <source>
        <dbReference type="EMBL" id="RQM13290.1"/>
    </source>
</evidence>
<dbReference type="EMBL" id="QKXF01000268">
    <property type="protein sequence ID" value="RQM13290.1"/>
    <property type="molecule type" value="Genomic_DNA"/>
</dbReference>
<organism evidence="1 2">
    <name type="scientific">Peronospora effusa</name>
    <dbReference type="NCBI Taxonomy" id="542832"/>
    <lineage>
        <taxon>Eukaryota</taxon>
        <taxon>Sar</taxon>
        <taxon>Stramenopiles</taxon>
        <taxon>Oomycota</taxon>
        <taxon>Peronosporomycetes</taxon>
        <taxon>Peronosporales</taxon>
        <taxon>Peronosporaceae</taxon>
        <taxon>Peronospora</taxon>
    </lineage>
</organism>